<evidence type="ECO:0000259" key="2">
    <source>
        <dbReference type="Pfam" id="PF13690"/>
    </source>
</evidence>
<evidence type="ECO:0000256" key="1">
    <source>
        <dbReference type="ARBA" id="ARBA00022500"/>
    </source>
</evidence>
<reference evidence="4" key="1">
    <citation type="submission" date="2015-08" db="EMBL/GenBank/DDBJ databases">
        <title>Fjat-10028 dsm 16317.</title>
        <authorList>
            <person name="Liu B."/>
            <person name="Wang J."/>
            <person name="Zhu Y."/>
            <person name="Liu G."/>
            <person name="Chen Q."/>
            <person name="Chen Z."/>
            <person name="Lan J."/>
            <person name="Che J."/>
            <person name="Ge C."/>
            <person name="Shi H."/>
            <person name="Pan Z."/>
            <person name="Liu X."/>
        </authorList>
    </citation>
    <scope>NUCLEOTIDE SEQUENCE [LARGE SCALE GENOMIC DNA]</scope>
    <source>
        <strain evidence="4">DSM 16317</strain>
    </source>
</reference>
<dbReference type="AlphaFoldDB" id="A0A0M0LE86"/>
<organism evidence="3 4">
    <name type="scientific">Viridibacillus arvi</name>
    <dbReference type="NCBI Taxonomy" id="263475"/>
    <lineage>
        <taxon>Bacteria</taxon>
        <taxon>Bacillati</taxon>
        <taxon>Bacillota</taxon>
        <taxon>Bacilli</taxon>
        <taxon>Bacillales</taxon>
        <taxon>Caryophanaceae</taxon>
        <taxon>Viridibacillus</taxon>
    </lineage>
</organism>
<dbReference type="InterPro" id="IPR028976">
    <property type="entry name" value="CheC-like_sf"/>
</dbReference>
<dbReference type="RefSeq" id="WP_053417202.1">
    <property type="nucleotide sequence ID" value="NZ_LILB01000005.1"/>
</dbReference>
<feature type="domain" description="Chemotaxis phosphatase CheX-like" evidence="2">
    <location>
        <begin position="44"/>
        <end position="119"/>
    </location>
</feature>
<dbReference type="PATRIC" id="fig|263475.3.peg.3526"/>
<dbReference type="Pfam" id="PF13690">
    <property type="entry name" value="CheX"/>
    <property type="match status" value="1"/>
</dbReference>
<dbReference type="GeneID" id="301136708"/>
<dbReference type="EMBL" id="LILB01000005">
    <property type="protein sequence ID" value="KOO49008.1"/>
    <property type="molecule type" value="Genomic_DNA"/>
</dbReference>
<evidence type="ECO:0000313" key="3">
    <source>
        <dbReference type="EMBL" id="KOO49008.1"/>
    </source>
</evidence>
<dbReference type="PANTHER" id="PTHR39452:SF1">
    <property type="entry name" value="CHEY-P PHOSPHATASE CHEX"/>
    <property type="match status" value="1"/>
</dbReference>
<proteinExistence type="predicted"/>
<evidence type="ECO:0000313" key="4">
    <source>
        <dbReference type="Proteomes" id="UP000036867"/>
    </source>
</evidence>
<dbReference type="SUPFAM" id="SSF103039">
    <property type="entry name" value="CheC-like"/>
    <property type="match status" value="1"/>
</dbReference>
<protein>
    <submittedName>
        <fullName evidence="3">Chemotaxis protein CheX</fullName>
    </submittedName>
</protein>
<dbReference type="PANTHER" id="PTHR39452">
    <property type="entry name" value="CHEY-P PHOSPHATASE CHEX"/>
    <property type="match status" value="1"/>
</dbReference>
<dbReference type="InterPro" id="IPR028051">
    <property type="entry name" value="CheX-like_dom"/>
</dbReference>
<dbReference type="InterPro" id="IPR038756">
    <property type="entry name" value="CheX-like"/>
</dbReference>
<keyword evidence="1" id="KW-0145">Chemotaxis</keyword>
<sequence>MSTSIQIQAVLNGTINALKSVIPYKIQVSSPTITSDPYEQNEIGVLIGMVGDLKGRIIIDSTPETFSAIGGGMYGMTLEGAMLESFTGEFGNMIAGNLCTFAAEKELDLDITPPTVMVGHTKLYGFQHAFKLPVTIDNIGKLIILLTIDTNE</sequence>
<keyword evidence="4" id="KW-1185">Reference proteome</keyword>
<dbReference type="GO" id="GO:0006935">
    <property type="term" value="P:chemotaxis"/>
    <property type="evidence" value="ECO:0007669"/>
    <property type="project" value="UniProtKB-KW"/>
</dbReference>
<accession>A0A0M0LE86</accession>
<dbReference type="Proteomes" id="UP000036867">
    <property type="component" value="Unassembled WGS sequence"/>
</dbReference>
<dbReference type="OrthoDB" id="9788100at2"/>
<name>A0A0M0LE86_9BACL</name>
<dbReference type="STRING" id="263475.AMD00_11440"/>
<dbReference type="Gene3D" id="3.40.1550.10">
    <property type="entry name" value="CheC-like"/>
    <property type="match status" value="1"/>
</dbReference>
<dbReference type="CDD" id="cd17906">
    <property type="entry name" value="CheX"/>
    <property type="match status" value="1"/>
</dbReference>
<gene>
    <name evidence="3" type="ORF">AMD00_11440</name>
</gene>
<comment type="caution">
    <text evidence="3">The sequence shown here is derived from an EMBL/GenBank/DDBJ whole genome shotgun (WGS) entry which is preliminary data.</text>
</comment>